<proteinExistence type="predicted"/>
<evidence type="ECO:0000313" key="1">
    <source>
        <dbReference type="EMBL" id="KKK80626.1"/>
    </source>
</evidence>
<comment type="caution">
    <text evidence="1">The sequence shown here is derived from an EMBL/GenBank/DDBJ whole genome shotgun (WGS) entry which is preliminary data.</text>
</comment>
<name>A0A0F9B813_9ZZZZ</name>
<feature type="non-terminal residue" evidence="1">
    <location>
        <position position="82"/>
    </location>
</feature>
<dbReference type="EMBL" id="LAZR01053493">
    <property type="protein sequence ID" value="KKK80626.1"/>
    <property type="molecule type" value="Genomic_DNA"/>
</dbReference>
<sequence length="82" mass="9640">MSLRNLDFNEKILLILYYSKIHTTLITRAMKLMFLLEEIFELKGESDLDFISYNLGPFAVNFQTNIAPLITEQLISYEEVFD</sequence>
<reference evidence="1" key="1">
    <citation type="journal article" date="2015" name="Nature">
        <title>Complex archaea that bridge the gap between prokaryotes and eukaryotes.</title>
        <authorList>
            <person name="Spang A."/>
            <person name="Saw J.H."/>
            <person name="Jorgensen S.L."/>
            <person name="Zaremba-Niedzwiedzka K."/>
            <person name="Martijn J."/>
            <person name="Lind A.E."/>
            <person name="van Eijk R."/>
            <person name="Schleper C."/>
            <person name="Guy L."/>
            <person name="Ettema T.J."/>
        </authorList>
    </citation>
    <scope>NUCLEOTIDE SEQUENCE</scope>
</reference>
<accession>A0A0F9B813</accession>
<dbReference type="AlphaFoldDB" id="A0A0F9B813"/>
<organism evidence="1">
    <name type="scientific">marine sediment metagenome</name>
    <dbReference type="NCBI Taxonomy" id="412755"/>
    <lineage>
        <taxon>unclassified sequences</taxon>
        <taxon>metagenomes</taxon>
        <taxon>ecological metagenomes</taxon>
    </lineage>
</organism>
<gene>
    <name evidence="1" type="ORF">LCGC14_2821620</name>
</gene>
<protein>
    <submittedName>
        <fullName evidence="1">Uncharacterized protein</fullName>
    </submittedName>
</protein>